<proteinExistence type="predicted"/>
<comment type="caution">
    <text evidence="6">The sequence shown here is derived from an EMBL/GenBank/DDBJ whole genome shotgun (WGS) entry which is preliminary data.</text>
</comment>
<dbReference type="Pfam" id="PF00890">
    <property type="entry name" value="FAD_binding_2"/>
    <property type="match status" value="1"/>
</dbReference>
<dbReference type="SUPFAM" id="SSF51905">
    <property type="entry name" value="FAD/NAD(P)-binding domain"/>
    <property type="match status" value="1"/>
</dbReference>
<accession>A0ABT2MIE8</accession>
<keyword evidence="4" id="KW-0560">Oxidoreductase</keyword>
<dbReference type="RefSeq" id="WP_260996121.1">
    <property type="nucleotide sequence ID" value="NZ_JAODWD010000007.1"/>
</dbReference>
<dbReference type="SUPFAM" id="SSF56425">
    <property type="entry name" value="Succinate dehydrogenase/fumarate reductase flavoprotein, catalytic domain"/>
    <property type="match status" value="1"/>
</dbReference>
<dbReference type="EMBL" id="JAODWD010000007">
    <property type="protein sequence ID" value="MCT7662059.1"/>
    <property type="molecule type" value="Genomic_DNA"/>
</dbReference>
<dbReference type="PRINTS" id="PR00411">
    <property type="entry name" value="PNDRDTASEI"/>
</dbReference>
<keyword evidence="2" id="KW-0285">Flavoprotein</keyword>
<keyword evidence="7" id="KW-1185">Reference proteome</keyword>
<organism evidence="6 7">
    <name type="scientific">Mycobacterium deserti</name>
    <dbReference type="NCBI Taxonomy" id="2978347"/>
    <lineage>
        <taxon>Bacteria</taxon>
        <taxon>Bacillati</taxon>
        <taxon>Actinomycetota</taxon>
        <taxon>Actinomycetes</taxon>
        <taxon>Mycobacteriales</taxon>
        <taxon>Mycobacteriaceae</taxon>
        <taxon>Mycobacterium</taxon>
    </lineage>
</organism>
<dbReference type="NCBIfam" id="NF009478">
    <property type="entry name" value="PRK12844.1"/>
    <property type="match status" value="1"/>
</dbReference>
<comment type="cofactor">
    <cofactor evidence="1">
        <name>FAD</name>
        <dbReference type="ChEBI" id="CHEBI:57692"/>
    </cofactor>
</comment>
<dbReference type="Gene3D" id="3.50.50.60">
    <property type="entry name" value="FAD/NAD(P)-binding domain"/>
    <property type="match status" value="2"/>
</dbReference>
<dbReference type="PANTHER" id="PTHR43400:SF10">
    <property type="entry name" value="3-OXOSTEROID 1-DEHYDROGENASE"/>
    <property type="match status" value="1"/>
</dbReference>
<reference evidence="7" key="1">
    <citation type="submission" date="2023-07" db="EMBL/GenBank/DDBJ databases">
        <authorList>
            <person name="Deng Y."/>
            <person name="Zhang Y.-Q."/>
        </authorList>
    </citation>
    <scope>NUCLEOTIDE SEQUENCE [LARGE SCALE GENOMIC DNA]</scope>
    <source>
        <strain evidence="7">CPCC 205710</strain>
    </source>
</reference>
<evidence type="ECO:0000256" key="4">
    <source>
        <dbReference type="ARBA" id="ARBA00023002"/>
    </source>
</evidence>
<dbReference type="PANTHER" id="PTHR43400">
    <property type="entry name" value="FUMARATE REDUCTASE"/>
    <property type="match status" value="1"/>
</dbReference>
<feature type="domain" description="FAD-dependent oxidoreductase 2 FAD-binding" evidence="5">
    <location>
        <begin position="8"/>
        <end position="535"/>
    </location>
</feature>
<dbReference type="InterPro" id="IPR036188">
    <property type="entry name" value="FAD/NAD-bd_sf"/>
</dbReference>
<protein>
    <submittedName>
        <fullName evidence="6">FAD-binding protein</fullName>
    </submittedName>
</protein>
<evidence type="ECO:0000313" key="6">
    <source>
        <dbReference type="EMBL" id="MCT7662059.1"/>
    </source>
</evidence>
<evidence type="ECO:0000256" key="1">
    <source>
        <dbReference type="ARBA" id="ARBA00001974"/>
    </source>
</evidence>
<dbReference type="InterPro" id="IPR050315">
    <property type="entry name" value="FAD-oxidoreductase_2"/>
</dbReference>
<name>A0ABT2MIE8_9MYCO</name>
<dbReference type="InterPro" id="IPR027477">
    <property type="entry name" value="Succ_DH/fumarate_Rdtase_cat_sf"/>
</dbReference>
<gene>
    <name evidence="6" type="ORF">N4S67_27035</name>
</gene>
<keyword evidence="3" id="KW-0274">FAD</keyword>
<sequence length="552" mass="59110">MNWDKSVDLLIAGSGGGGMVAALAAIDSGIEPLVVEKQALVGGSTGMSGGMVWLPNNPLMRAEGVSDSHEDGLAYFDDVVGDIGVVSSPARRETFLTAGSEMIDFLVRQGVRLVRCPGWSDYYPNHKGGNAAGRSVEGIPFDAAELGDWRDRVQPSMAKNYGFVVMTNELRAVQYFNRSPRAFAVAMRVFLRTRAAKLRRRELMTNGASLIGQMLKALIGDGAEPPVWTNAAMEDLIVEDGRVVGVRVRRDGSTMNIRARKGVLLAAGGFSRDADMRRKYSGDQPNEGQWSIANAGDTGEVLRTAMALGAQTDLLDEAWWLPMVFIADPGAASLGSGRQRPGAIYVDATGKRFCNESNSYVEVGKAMYANKAVPCWQIFDEGYVGRYVSGANPLKKRTLSEELITQGAVKRAATVADLARQIEVPADALEHTVTRFNEFAAEGLDPDFGRGQSAYNRCLGDPGYKPNPAVGPLDSAPFYATRVFPADVGTCGGVITNEHAQVLDEQDRVIDGLYATGNITATVMGRNYLGAGGSIANTMIFGYVAARHAAGS</sequence>
<evidence type="ECO:0000259" key="5">
    <source>
        <dbReference type="Pfam" id="PF00890"/>
    </source>
</evidence>
<evidence type="ECO:0000256" key="2">
    <source>
        <dbReference type="ARBA" id="ARBA00022630"/>
    </source>
</evidence>
<evidence type="ECO:0000313" key="7">
    <source>
        <dbReference type="Proteomes" id="UP001206639"/>
    </source>
</evidence>
<dbReference type="Gene3D" id="3.90.700.10">
    <property type="entry name" value="Succinate dehydrogenase/fumarate reductase flavoprotein, catalytic domain"/>
    <property type="match status" value="1"/>
</dbReference>
<dbReference type="InterPro" id="IPR003953">
    <property type="entry name" value="FAD-dep_OxRdtase_2_FAD-bd"/>
</dbReference>
<dbReference type="Proteomes" id="UP001206639">
    <property type="component" value="Unassembled WGS sequence"/>
</dbReference>
<evidence type="ECO:0000256" key="3">
    <source>
        <dbReference type="ARBA" id="ARBA00022827"/>
    </source>
</evidence>